<name>A0A2M4DLY5_ANODA</name>
<dbReference type="EMBL" id="GGFL01014395">
    <property type="protein sequence ID" value="MBW78573.1"/>
    <property type="molecule type" value="Transcribed_RNA"/>
</dbReference>
<keyword evidence="2" id="KW-0732">Signal</keyword>
<evidence type="ECO:0000256" key="2">
    <source>
        <dbReference type="SAM" id="SignalP"/>
    </source>
</evidence>
<accession>A0A2M4DLY5</accession>
<feature type="chain" id="PRO_5014850444" evidence="2">
    <location>
        <begin position="17"/>
        <end position="106"/>
    </location>
</feature>
<dbReference type="AlphaFoldDB" id="A0A2M4DLY5"/>
<evidence type="ECO:0000256" key="1">
    <source>
        <dbReference type="SAM" id="MobiDB-lite"/>
    </source>
</evidence>
<feature type="signal peptide" evidence="2">
    <location>
        <begin position="1"/>
        <end position="16"/>
    </location>
</feature>
<feature type="compositionally biased region" description="Basic and acidic residues" evidence="1">
    <location>
        <begin position="51"/>
        <end position="62"/>
    </location>
</feature>
<reference evidence="3" key="1">
    <citation type="submission" date="2018-01" db="EMBL/GenBank/DDBJ databases">
        <title>An insight into the sialome of Amazonian anophelines.</title>
        <authorList>
            <person name="Ribeiro J.M."/>
            <person name="Scarpassa V."/>
            <person name="Calvo E."/>
        </authorList>
    </citation>
    <scope>NUCLEOTIDE SEQUENCE</scope>
</reference>
<proteinExistence type="predicted"/>
<sequence length="106" mass="12508">MYVCVCLCIFLYMCLCVRVFDVCSKSTKSTHQDQPSEDDDDQARYHSPRTGQREISSRVRGAHEERRRILIILLRMFKIYFPRHAGFHHYQARNALRVVQGFNVSV</sequence>
<feature type="region of interest" description="Disordered" evidence="1">
    <location>
        <begin position="27"/>
        <end position="62"/>
    </location>
</feature>
<evidence type="ECO:0000313" key="3">
    <source>
        <dbReference type="EMBL" id="MBW78573.1"/>
    </source>
</evidence>
<organism evidence="3">
    <name type="scientific">Anopheles darlingi</name>
    <name type="common">Mosquito</name>
    <dbReference type="NCBI Taxonomy" id="43151"/>
    <lineage>
        <taxon>Eukaryota</taxon>
        <taxon>Metazoa</taxon>
        <taxon>Ecdysozoa</taxon>
        <taxon>Arthropoda</taxon>
        <taxon>Hexapoda</taxon>
        <taxon>Insecta</taxon>
        <taxon>Pterygota</taxon>
        <taxon>Neoptera</taxon>
        <taxon>Endopterygota</taxon>
        <taxon>Diptera</taxon>
        <taxon>Nematocera</taxon>
        <taxon>Culicoidea</taxon>
        <taxon>Culicidae</taxon>
        <taxon>Anophelinae</taxon>
        <taxon>Anopheles</taxon>
    </lineage>
</organism>
<protein>
    <submittedName>
        <fullName evidence="3">Putative secreted protein</fullName>
    </submittedName>
</protein>